<keyword evidence="3" id="KW-1185">Reference proteome</keyword>
<dbReference type="AlphaFoldDB" id="A0A4Y2ABK5"/>
<dbReference type="OrthoDB" id="6431748at2759"/>
<dbReference type="Proteomes" id="UP000499080">
    <property type="component" value="Unassembled WGS sequence"/>
</dbReference>
<name>A0A4Y2ABK5_ARAVE</name>
<comment type="caution">
    <text evidence="2">The sequence shown here is derived from an EMBL/GenBank/DDBJ whole genome shotgun (WGS) entry which is preliminary data.</text>
</comment>
<dbReference type="PANTHER" id="PTHR37984">
    <property type="entry name" value="PROTEIN CBG26694"/>
    <property type="match status" value="1"/>
</dbReference>
<dbReference type="PROSITE" id="PS50994">
    <property type="entry name" value="INTEGRASE"/>
    <property type="match status" value="1"/>
</dbReference>
<dbReference type="InterPro" id="IPR050951">
    <property type="entry name" value="Retrovirus_Pol_polyprotein"/>
</dbReference>
<dbReference type="InterPro" id="IPR001584">
    <property type="entry name" value="Integrase_cat-core"/>
</dbReference>
<protein>
    <recommendedName>
        <fullName evidence="1">Integrase catalytic domain-containing protein</fullName>
    </recommendedName>
</protein>
<sequence length="149" mass="16991">MILLPGLYRSVRRYVVHCQECQRTKSVPQKPPGLLLPIPPATVPFQSVGIDLLGRFSKSTRGNKWIIVCTDYLSRFAVTKALQTAEAQEVAKFMMEEIVLKYGAPRVIITDRGKVFQSKLVTERNHLCNSRHRMTTGYHPPNERLNRAI</sequence>
<organism evidence="2 3">
    <name type="scientific">Araneus ventricosus</name>
    <name type="common">Orbweaver spider</name>
    <name type="synonym">Epeira ventricosa</name>
    <dbReference type="NCBI Taxonomy" id="182803"/>
    <lineage>
        <taxon>Eukaryota</taxon>
        <taxon>Metazoa</taxon>
        <taxon>Ecdysozoa</taxon>
        <taxon>Arthropoda</taxon>
        <taxon>Chelicerata</taxon>
        <taxon>Arachnida</taxon>
        <taxon>Araneae</taxon>
        <taxon>Araneomorphae</taxon>
        <taxon>Entelegynae</taxon>
        <taxon>Araneoidea</taxon>
        <taxon>Araneidae</taxon>
        <taxon>Araneus</taxon>
    </lineage>
</organism>
<evidence type="ECO:0000259" key="1">
    <source>
        <dbReference type="PROSITE" id="PS50994"/>
    </source>
</evidence>
<feature type="domain" description="Integrase catalytic" evidence="1">
    <location>
        <begin position="40"/>
        <end position="149"/>
    </location>
</feature>
<dbReference type="InterPro" id="IPR036397">
    <property type="entry name" value="RNaseH_sf"/>
</dbReference>
<reference evidence="2 3" key="1">
    <citation type="journal article" date="2019" name="Sci. Rep.">
        <title>Orb-weaving spider Araneus ventricosus genome elucidates the spidroin gene catalogue.</title>
        <authorList>
            <person name="Kono N."/>
            <person name="Nakamura H."/>
            <person name="Ohtoshi R."/>
            <person name="Moran D.A.P."/>
            <person name="Shinohara A."/>
            <person name="Yoshida Y."/>
            <person name="Fujiwara M."/>
            <person name="Mori M."/>
            <person name="Tomita M."/>
            <person name="Arakawa K."/>
        </authorList>
    </citation>
    <scope>NUCLEOTIDE SEQUENCE [LARGE SCALE GENOMIC DNA]</scope>
</reference>
<evidence type="ECO:0000313" key="3">
    <source>
        <dbReference type="Proteomes" id="UP000499080"/>
    </source>
</evidence>
<dbReference type="EMBL" id="BGPR01000011">
    <property type="protein sequence ID" value="GBL76977.1"/>
    <property type="molecule type" value="Genomic_DNA"/>
</dbReference>
<gene>
    <name evidence="2" type="ORF">AVEN_12641_1</name>
</gene>
<proteinExistence type="predicted"/>
<dbReference type="GO" id="GO:0003676">
    <property type="term" value="F:nucleic acid binding"/>
    <property type="evidence" value="ECO:0007669"/>
    <property type="project" value="InterPro"/>
</dbReference>
<dbReference type="InterPro" id="IPR012337">
    <property type="entry name" value="RNaseH-like_sf"/>
</dbReference>
<dbReference type="SUPFAM" id="SSF53098">
    <property type="entry name" value="Ribonuclease H-like"/>
    <property type="match status" value="1"/>
</dbReference>
<evidence type="ECO:0000313" key="2">
    <source>
        <dbReference type="EMBL" id="GBL76977.1"/>
    </source>
</evidence>
<dbReference type="Pfam" id="PF00665">
    <property type="entry name" value="rve"/>
    <property type="match status" value="1"/>
</dbReference>
<dbReference type="Gene3D" id="3.30.420.10">
    <property type="entry name" value="Ribonuclease H-like superfamily/Ribonuclease H"/>
    <property type="match status" value="1"/>
</dbReference>
<accession>A0A4Y2ABK5</accession>
<dbReference type="PANTHER" id="PTHR37984:SF15">
    <property type="entry name" value="INTEGRASE CATALYTIC DOMAIN-CONTAINING PROTEIN"/>
    <property type="match status" value="1"/>
</dbReference>
<dbReference type="GO" id="GO:0015074">
    <property type="term" value="P:DNA integration"/>
    <property type="evidence" value="ECO:0007669"/>
    <property type="project" value="InterPro"/>
</dbReference>